<dbReference type="InterPro" id="IPR004840">
    <property type="entry name" value="Amino_acid_permease_CS"/>
</dbReference>
<feature type="transmembrane region" description="Helical" evidence="7">
    <location>
        <begin position="157"/>
        <end position="178"/>
    </location>
</feature>
<feature type="domain" description="Amino acid permease/ SLC12A" evidence="8">
    <location>
        <begin position="20"/>
        <end position="468"/>
    </location>
</feature>
<dbReference type="AlphaFoldDB" id="A0A0W0VQA9"/>
<dbReference type="GO" id="GO:0015171">
    <property type="term" value="F:amino acid transmembrane transporter activity"/>
    <property type="evidence" value="ECO:0007669"/>
    <property type="project" value="TreeGrafter"/>
</dbReference>
<comment type="subcellular location">
    <subcellularLocation>
        <location evidence="1">Membrane</location>
        <topology evidence="1">Multi-pass membrane protein</topology>
    </subcellularLocation>
</comment>
<dbReference type="InterPro" id="IPR050524">
    <property type="entry name" value="APC_YAT"/>
</dbReference>
<dbReference type="RefSeq" id="WP_028374122.1">
    <property type="nucleotide sequence ID" value="NZ_CAAAJD010000044.1"/>
</dbReference>
<name>A0A0W0VQA9_9GAMM</name>
<evidence type="ECO:0000313" key="9">
    <source>
        <dbReference type="EMBL" id="KTD21942.1"/>
    </source>
</evidence>
<protein>
    <submittedName>
        <fullName evidence="9">Amino acid (Lysine) permease</fullName>
    </submittedName>
</protein>
<dbReference type="PATRIC" id="fig|45067.4.peg.1589"/>
<dbReference type="Proteomes" id="UP000054869">
    <property type="component" value="Unassembled WGS sequence"/>
</dbReference>
<keyword evidence="3 7" id="KW-0812">Transmembrane</keyword>
<dbReference type="EMBL" id="LNYI01000030">
    <property type="protein sequence ID" value="KTD21942.1"/>
    <property type="molecule type" value="Genomic_DNA"/>
</dbReference>
<evidence type="ECO:0000259" key="8">
    <source>
        <dbReference type="Pfam" id="PF00324"/>
    </source>
</evidence>
<sequence length="478" mass="52694">MKEEPQERSLQRKLNARMLSMITLGGSIGTGIFLGSGNALSIAGPGGTMLAYFIMGLLVYALMSGLGEMAAFMPTSGSFSVYAAKFVDPSLGYALAWNYWYSWAITIASEIAASSLVMQFWFPGSSPLIWCAAFLIFTVGFNAISTRVFGEAEYWLSFLKVSVIILFIIAGSAMILGATNYQPVGFQYWTIGDAPFHGGWVGIISAFMVAGFSFQGTELLGIAAGESQDPSKHVAQAVKLVFWRILLFFILSLFVISLLIPYTSTQLMHADVIMSPFTLVFKQYNQASAATFMNIVILIAILSTANSGLYVASRMLWHMAKERHAPRIFSKVNKRGVPLYALVATSCVAMLAFLSSLFGNGLVYFWLLNAGSLSGFIAWMGIAVSHYRFRKAYVHQGKDLSKLPYVAKGYPYTSLCALGLCLMIIGGQNYAAFMSQHIDWYGLLISYIGLPLFLVVWLGHKWIRKTKMIHLVECEFDL</sequence>
<keyword evidence="5 7" id="KW-1133">Transmembrane helix</keyword>
<feature type="transmembrane region" description="Helical" evidence="7">
    <location>
        <begin position="440"/>
        <end position="459"/>
    </location>
</feature>
<keyword evidence="2" id="KW-0813">Transport</keyword>
<comment type="caution">
    <text evidence="9">The sequence shown here is derived from an EMBL/GenBank/DDBJ whole genome shotgun (WGS) entry which is preliminary data.</text>
</comment>
<dbReference type="PANTHER" id="PTHR43341:SF1">
    <property type="entry name" value="GENERAL AMINO-ACID PERMEASE GAP1"/>
    <property type="match status" value="1"/>
</dbReference>
<gene>
    <name evidence="9" type="ORF">Llan_1516</name>
</gene>
<feature type="transmembrane region" description="Helical" evidence="7">
    <location>
        <begin position="337"/>
        <end position="358"/>
    </location>
</feature>
<reference evidence="9 10" key="1">
    <citation type="submission" date="2015-11" db="EMBL/GenBank/DDBJ databases">
        <title>Genomic analysis of 38 Legionella species identifies large and diverse effector repertoires.</title>
        <authorList>
            <person name="Burstein D."/>
            <person name="Amaro F."/>
            <person name="Zusman T."/>
            <person name="Lifshitz Z."/>
            <person name="Cohen O."/>
            <person name="Gilbert J.A."/>
            <person name="Pupko T."/>
            <person name="Shuman H.A."/>
            <person name="Segal G."/>
        </authorList>
    </citation>
    <scope>NUCLEOTIDE SEQUENCE [LARGE SCALE GENOMIC DNA]</scope>
    <source>
        <strain evidence="9 10">ATCC 49751</strain>
    </source>
</reference>
<dbReference type="GO" id="GO:0016020">
    <property type="term" value="C:membrane"/>
    <property type="evidence" value="ECO:0007669"/>
    <property type="project" value="UniProtKB-SubCell"/>
</dbReference>
<accession>A0A0W0VQA9</accession>
<dbReference type="eggNOG" id="COG0833">
    <property type="taxonomic scope" value="Bacteria"/>
</dbReference>
<feature type="transmembrane region" description="Helical" evidence="7">
    <location>
        <begin position="127"/>
        <end position="145"/>
    </location>
</feature>
<dbReference type="Pfam" id="PF00324">
    <property type="entry name" value="AA_permease"/>
    <property type="match status" value="1"/>
</dbReference>
<dbReference type="STRING" id="45067.Llan_1516"/>
<dbReference type="OrthoDB" id="5297508at2"/>
<evidence type="ECO:0000256" key="2">
    <source>
        <dbReference type="ARBA" id="ARBA00022448"/>
    </source>
</evidence>
<feature type="transmembrane region" description="Helical" evidence="7">
    <location>
        <begin position="49"/>
        <end position="72"/>
    </location>
</feature>
<feature type="transmembrane region" description="Helical" evidence="7">
    <location>
        <begin position="292"/>
        <end position="317"/>
    </location>
</feature>
<keyword evidence="6 7" id="KW-0472">Membrane</keyword>
<dbReference type="Gene3D" id="1.20.1740.10">
    <property type="entry name" value="Amino acid/polyamine transporter I"/>
    <property type="match status" value="1"/>
</dbReference>
<dbReference type="PANTHER" id="PTHR43341">
    <property type="entry name" value="AMINO ACID PERMEASE"/>
    <property type="match status" value="1"/>
</dbReference>
<feature type="transmembrane region" description="Helical" evidence="7">
    <location>
        <begin position="100"/>
        <end position="121"/>
    </location>
</feature>
<evidence type="ECO:0000256" key="4">
    <source>
        <dbReference type="ARBA" id="ARBA00022970"/>
    </source>
</evidence>
<feature type="transmembrane region" description="Helical" evidence="7">
    <location>
        <begin position="364"/>
        <end position="389"/>
    </location>
</feature>
<evidence type="ECO:0000256" key="6">
    <source>
        <dbReference type="ARBA" id="ARBA00023136"/>
    </source>
</evidence>
<dbReference type="PROSITE" id="PS00218">
    <property type="entry name" value="AMINO_ACID_PERMEASE_1"/>
    <property type="match status" value="1"/>
</dbReference>
<keyword evidence="4" id="KW-0029">Amino-acid transport</keyword>
<dbReference type="PIRSF" id="PIRSF006060">
    <property type="entry name" value="AA_transporter"/>
    <property type="match status" value="1"/>
</dbReference>
<feature type="transmembrane region" description="Helical" evidence="7">
    <location>
        <begin position="21"/>
        <end position="43"/>
    </location>
</feature>
<evidence type="ECO:0000256" key="7">
    <source>
        <dbReference type="SAM" id="Phobius"/>
    </source>
</evidence>
<feature type="transmembrane region" description="Helical" evidence="7">
    <location>
        <begin position="241"/>
        <end position="262"/>
    </location>
</feature>
<feature type="transmembrane region" description="Helical" evidence="7">
    <location>
        <begin position="198"/>
        <end position="220"/>
    </location>
</feature>
<organism evidence="9 10">
    <name type="scientific">Legionella lansingensis</name>
    <dbReference type="NCBI Taxonomy" id="45067"/>
    <lineage>
        <taxon>Bacteria</taxon>
        <taxon>Pseudomonadati</taxon>
        <taxon>Pseudomonadota</taxon>
        <taxon>Gammaproteobacteria</taxon>
        <taxon>Legionellales</taxon>
        <taxon>Legionellaceae</taxon>
        <taxon>Legionella</taxon>
    </lineage>
</organism>
<dbReference type="InterPro" id="IPR004841">
    <property type="entry name" value="AA-permease/SLC12A_dom"/>
</dbReference>
<evidence type="ECO:0000313" key="10">
    <source>
        <dbReference type="Proteomes" id="UP000054869"/>
    </source>
</evidence>
<evidence type="ECO:0000256" key="3">
    <source>
        <dbReference type="ARBA" id="ARBA00022692"/>
    </source>
</evidence>
<feature type="transmembrane region" description="Helical" evidence="7">
    <location>
        <begin position="410"/>
        <end position="428"/>
    </location>
</feature>
<keyword evidence="10" id="KW-1185">Reference proteome</keyword>
<proteinExistence type="predicted"/>
<evidence type="ECO:0000256" key="1">
    <source>
        <dbReference type="ARBA" id="ARBA00004141"/>
    </source>
</evidence>
<dbReference type="FunFam" id="1.20.1740.10:FF:000001">
    <property type="entry name" value="Amino acid permease"/>
    <property type="match status" value="1"/>
</dbReference>
<evidence type="ECO:0000256" key="5">
    <source>
        <dbReference type="ARBA" id="ARBA00022989"/>
    </source>
</evidence>